<reference evidence="4" key="1">
    <citation type="submission" date="2019-09" db="EMBL/GenBank/DDBJ databases">
        <title>Isolation and complete genome sequencing of Methylocystis species.</title>
        <authorList>
            <person name="Rumah B.L."/>
            <person name="Stead C.E."/>
            <person name="Stevens B.C."/>
            <person name="Minton N.P."/>
            <person name="Grosse-Honebrink A."/>
            <person name="Zhang Y."/>
        </authorList>
    </citation>
    <scope>NUCLEOTIDE SEQUENCE [LARGE SCALE GENOMIC DNA]</scope>
    <source>
        <strain evidence="4">BRCS1</strain>
    </source>
</reference>
<dbReference type="Proteomes" id="UP000424673">
    <property type="component" value="Chromosome"/>
</dbReference>
<evidence type="ECO:0000313" key="3">
    <source>
        <dbReference type="EMBL" id="QGM94724.1"/>
    </source>
</evidence>
<keyword evidence="2" id="KW-0472">Membrane</keyword>
<feature type="region of interest" description="Disordered" evidence="1">
    <location>
        <begin position="102"/>
        <end position="126"/>
    </location>
</feature>
<accession>A0ABX6EJ56</accession>
<dbReference type="EMBL" id="CP044328">
    <property type="protein sequence ID" value="QGM94724.1"/>
    <property type="molecule type" value="Genomic_DNA"/>
</dbReference>
<feature type="transmembrane region" description="Helical" evidence="2">
    <location>
        <begin position="62"/>
        <end position="80"/>
    </location>
</feature>
<organism evidence="3 4">
    <name type="scientific">Methylocystis rosea</name>
    <dbReference type="NCBI Taxonomy" id="173366"/>
    <lineage>
        <taxon>Bacteria</taxon>
        <taxon>Pseudomonadati</taxon>
        <taxon>Pseudomonadota</taxon>
        <taxon>Alphaproteobacteria</taxon>
        <taxon>Hyphomicrobiales</taxon>
        <taxon>Methylocystaceae</taxon>
        <taxon>Methylocystis</taxon>
    </lineage>
</organism>
<keyword evidence="4" id="KW-1185">Reference proteome</keyword>
<evidence type="ECO:0000313" key="4">
    <source>
        <dbReference type="Proteomes" id="UP000424673"/>
    </source>
</evidence>
<name>A0ABX6EJ56_9HYPH</name>
<evidence type="ECO:0000256" key="2">
    <source>
        <dbReference type="SAM" id="Phobius"/>
    </source>
</evidence>
<reference evidence="3 4" key="2">
    <citation type="journal article" date="2021" name="AMB Express">
        <title>Isolation and characterisation of Methylocystis spp. for poly-3-hydroxybutyrate production using waste methane feedstocks.</title>
        <authorList>
            <person name="Rumah B.L."/>
            <person name="Stead C.E."/>
            <person name="Claxton Stevens B.H."/>
            <person name="Minton N.P."/>
            <person name="Grosse-Honebrink A."/>
            <person name="Zhang Y."/>
        </authorList>
    </citation>
    <scope>NUCLEOTIDE SEQUENCE [LARGE SCALE GENOMIC DNA]</scope>
    <source>
        <strain evidence="3 4">BRCS1</strain>
    </source>
</reference>
<sequence length="126" mass="13159">MCGAHEVQTGVVGGGISAVGALGVASQVRDVASSVSETVSTAADSVTSAQSFMGWLSHDWKTLAIIVLSTLVVFFLWWTIRGARRVVHAKVDGTNEALDLGPGDYAWEDDETDAGAYADETAAEQA</sequence>
<gene>
    <name evidence="3" type="ORF">F7D13_12225</name>
</gene>
<keyword evidence="2" id="KW-1133">Transmembrane helix</keyword>
<dbReference type="RefSeq" id="WP_154452927.1">
    <property type="nucleotide sequence ID" value="NZ_CP044328.1"/>
</dbReference>
<proteinExistence type="predicted"/>
<keyword evidence="2" id="KW-0812">Transmembrane</keyword>
<protein>
    <submittedName>
        <fullName evidence="3">Uncharacterized protein</fullName>
    </submittedName>
</protein>
<evidence type="ECO:0000256" key="1">
    <source>
        <dbReference type="SAM" id="MobiDB-lite"/>
    </source>
</evidence>